<evidence type="ECO:0000313" key="5">
    <source>
        <dbReference type="Proteomes" id="UP000002026"/>
    </source>
</evidence>
<dbReference type="InterPro" id="IPR001647">
    <property type="entry name" value="HTH_TetR"/>
</dbReference>
<dbReference type="PROSITE" id="PS50977">
    <property type="entry name" value="HTH_TETR_2"/>
    <property type="match status" value="1"/>
</dbReference>
<evidence type="ECO:0000259" key="3">
    <source>
        <dbReference type="PROSITE" id="PS50977"/>
    </source>
</evidence>
<dbReference type="GO" id="GO:0003677">
    <property type="term" value="F:DNA binding"/>
    <property type="evidence" value="ECO:0007669"/>
    <property type="project" value="UniProtKB-UniRule"/>
</dbReference>
<dbReference type="AlphaFoldDB" id="C7N481"/>
<feature type="domain" description="HTH tetR-type" evidence="3">
    <location>
        <begin position="6"/>
        <end position="66"/>
    </location>
</feature>
<dbReference type="InterPro" id="IPR023772">
    <property type="entry name" value="DNA-bd_HTH_TetR-type_CS"/>
</dbReference>
<evidence type="ECO:0000256" key="2">
    <source>
        <dbReference type="PROSITE-ProRule" id="PRU00335"/>
    </source>
</evidence>
<gene>
    <name evidence="4" type="ordered locus">Shel_28270</name>
</gene>
<dbReference type="SUPFAM" id="SSF46689">
    <property type="entry name" value="Homeodomain-like"/>
    <property type="match status" value="1"/>
</dbReference>
<dbReference type="Gene3D" id="1.10.357.10">
    <property type="entry name" value="Tetracycline Repressor, domain 2"/>
    <property type="match status" value="1"/>
</dbReference>
<dbReference type="PANTHER" id="PTHR43479:SF11">
    <property type="entry name" value="ACREF_ENVCD OPERON REPRESSOR-RELATED"/>
    <property type="match status" value="1"/>
</dbReference>
<dbReference type="PANTHER" id="PTHR43479">
    <property type="entry name" value="ACREF/ENVCD OPERON REPRESSOR-RELATED"/>
    <property type="match status" value="1"/>
</dbReference>
<dbReference type="PRINTS" id="PR00455">
    <property type="entry name" value="HTHTETR"/>
</dbReference>
<evidence type="ECO:0000256" key="1">
    <source>
        <dbReference type="ARBA" id="ARBA00023125"/>
    </source>
</evidence>
<dbReference type="KEGG" id="shi:Shel_28270"/>
<organism evidence="4 5">
    <name type="scientific">Slackia heliotrinireducens (strain ATCC 29202 / DSM 20476 / NCTC 11029 / RHS 1)</name>
    <name type="common">Peptococcus heliotrinreducens</name>
    <dbReference type="NCBI Taxonomy" id="471855"/>
    <lineage>
        <taxon>Bacteria</taxon>
        <taxon>Bacillati</taxon>
        <taxon>Actinomycetota</taxon>
        <taxon>Coriobacteriia</taxon>
        <taxon>Eggerthellales</taxon>
        <taxon>Eggerthellaceae</taxon>
        <taxon>Slackia</taxon>
    </lineage>
</organism>
<proteinExistence type="predicted"/>
<dbReference type="Proteomes" id="UP000002026">
    <property type="component" value="Chromosome"/>
</dbReference>
<dbReference type="PROSITE" id="PS01081">
    <property type="entry name" value="HTH_TETR_1"/>
    <property type="match status" value="1"/>
</dbReference>
<dbReference type="HOGENOM" id="CLU_069356_6_0_11"/>
<dbReference type="Pfam" id="PF00440">
    <property type="entry name" value="TetR_N"/>
    <property type="match status" value="1"/>
</dbReference>
<reference evidence="4 5" key="1">
    <citation type="journal article" date="2009" name="Stand. Genomic Sci.">
        <title>Complete genome sequence of Slackia heliotrinireducens type strain (RHS 1).</title>
        <authorList>
            <person name="Pukall R."/>
            <person name="Lapidus A."/>
            <person name="Nolan M."/>
            <person name="Copeland A."/>
            <person name="Glavina Del Rio T."/>
            <person name="Lucas S."/>
            <person name="Chen F."/>
            <person name="Tice H."/>
            <person name="Cheng J.F."/>
            <person name="Chertkov O."/>
            <person name="Bruce D."/>
            <person name="Goodwin L."/>
            <person name="Kuske C."/>
            <person name="Brettin T."/>
            <person name="Detter J.C."/>
            <person name="Han C."/>
            <person name="Pitluck S."/>
            <person name="Pati A."/>
            <person name="Mavrommatis K."/>
            <person name="Ivanova N."/>
            <person name="Ovchinnikova G."/>
            <person name="Chen A."/>
            <person name="Palaniappan K."/>
            <person name="Schneider S."/>
            <person name="Rohde M."/>
            <person name="Chain P."/>
            <person name="D'haeseleer P."/>
            <person name="Goker M."/>
            <person name="Bristow J."/>
            <person name="Eisen J.A."/>
            <person name="Markowitz V."/>
            <person name="Kyrpides N.C."/>
            <person name="Klenk H.P."/>
            <person name="Hugenholtz P."/>
        </authorList>
    </citation>
    <scope>NUCLEOTIDE SEQUENCE [LARGE SCALE GENOMIC DNA]</scope>
    <source>
        <strain evidence="5">ATCC 29202 / DSM 20476 / NCTC 11029 / RHS 1</strain>
    </source>
</reference>
<sequence>MGYDFDKTHESILESAARHFLDAGFAGASIRQICRDAGVTNGAFYAHFESKDDLFASLVEPTLEGLNNLYGAEASRFREIHSTDDVLEALDLAFSADEAIIRYIYDHAEAFNLLLKANGGTSYEQLPDSIAETEKENTLAFFELCKPFVNKPENISGSIAAQASTFIVKTVFDCLLSGKSESEAIREAQLASEFCLAGLKQIWGI</sequence>
<keyword evidence="1 2" id="KW-0238">DNA-binding</keyword>
<keyword evidence="5" id="KW-1185">Reference proteome</keyword>
<dbReference type="RefSeq" id="WP_012799912.1">
    <property type="nucleotide sequence ID" value="NC_013165.1"/>
</dbReference>
<dbReference type="eggNOG" id="COG1309">
    <property type="taxonomic scope" value="Bacteria"/>
</dbReference>
<dbReference type="EMBL" id="CP001684">
    <property type="protein sequence ID" value="ACV23817.1"/>
    <property type="molecule type" value="Genomic_DNA"/>
</dbReference>
<feature type="DNA-binding region" description="H-T-H motif" evidence="2">
    <location>
        <begin position="29"/>
        <end position="48"/>
    </location>
</feature>
<dbReference type="InterPro" id="IPR050624">
    <property type="entry name" value="HTH-type_Tx_Regulator"/>
</dbReference>
<protein>
    <submittedName>
        <fullName evidence="4">Transcriptional regulator</fullName>
    </submittedName>
</protein>
<dbReference type="InterPro" id="IPR009057">
    <property type="entry name" value="Homeodomain-like_sf"/>
</dbReference>
<accession>C7N481</accession>
<evidence type="ECO:0000313" key="4">
    <source>
        <dbReference type="EMBL" id="ACV23817.1"/>
    </source>
</evidence>
<name>C7N481_SLAHD</name>
<dbReference type="STRING" id="471855.Shel_28270"/>